<evidence type="ECO:0000313" key="5">
    <source>
        <dbReference type="Proteomes" id="UP000215181"/>
    </source>
</evidence>
<organism evidence="4 5">
    <name type="scientific">Thauera propionica</name>
    <dbReference type="NCBI Taxonomy" id="2019431"/>
    <lineage>
        <taxon>Bacteria</taxon>
        <taxon>Pseudomonadati</taxon>
        <taxon>Pseudomonadota</taxon>
        <taxon>Betaproteobacteria</taxon>
        <taxon>Rhodocyclales</taxon>
        <taxon>Zoogloeaceae</taxon>
        <taxon>Thauera</taxon>
    </lineage>
</organism>
<keyword evidence="1" id="KW-1277">Toxin-antitoxin system</keyword>
<dbReference type="Pfam" id="PF08681">
    <property type="entry name" value="TacA1"/>
    <property type="match status" value="1"/>
</dbReference>
<evidence type="ECO:0000256" key="2">
    <source>
        <dbReference type="ARBA" id="ARBA00049988"/>
    </source>
</evidence>
<sequence length="70" mass="8080">MTRHKTEAINLRMSPEMKAMLRAAAEREHRTLSNMIEHLLIDYCERHAIPRPLLTEERPASNRRTSGGAL</sequence>
<evidence type="ECO:0008006" key="6">
    <source>
        <dbReference type="Google" id="ProtNLM"/>
    </source>
</evidence>
<dbReference type="AlphaFoldDB" id="A0A235EV61"/>
<gene>
    <name evidence="4" type="ORF">CGK74_15410</name>
</gene>
<evidence type="ECO:0000256" key="1">
    <source>
        <dbReference type="ARBA" id="ARBA00022649"/>
    </source>
</evidence>
<evidence type="ECO:0000256" key="3">
    <source>
        <dbReference type="SAM" id="MobiDB-lite"/>
    </source>
</evidence>
<dbReference type="InterPro" id="IPR013321">
    <property type="entry name" value="Arc_rbn_hlx_hlx"/>
</dbReference>
<evidence type="ECO:0000313" key="4">
    <source>
        <dbReference type="EMBL" id="OYD52936.1"/>
    </source>
</evidence>
<feature type="region of interest" description="Disordered" evidence="3">
    <location>
        <begin position="51"/>
        <end position="70"/>
    </location>
</feature>
<dbReference type="InterPro" id="IPR014795">
    <property type="entry name" value="TacA_1-like"/>
</dbReference>
<protein>
    <recommendedName>
        <fullName evidence="6">CopG-like ribbon-helix-helix domain-containing protein</fullName>
    </recommendedName>
</protein>
<keyword evidence="5" id="KW-1185">Reference proteome</keyword>
<dbReference type="Proteomes" id="UP000215181">
    <property type="component" value="Unassembled WGS sequence"/>
</dbReference>
<reference evidence="4 5" key="1">
    <citation type="submission" date="2017-07" db="EMBL/GenBank/DDBJ databases">
        <title>Thauera sp. KNDSS-Mac4 genome sequence and assembly.</title>
        <authorList>
            <person name="Mayilraj S."/>
        </authorList>
    </citation>
    <scope>NUCLEOTIDE SEQUENCE [LARGE SCALE GENOMIC DNA]</scope>
    <source>
        <strain evidence="4 5">KNDSS-Mac4</strain>
    </source>
</reference>
<dbReference type="InterPro" id="IPR010985">
    <property type="entry name" value="Ribbon_hlx_hlx"/>
</dbReference>
<feature type="compositionally biased region" description="Basic and acidic residues" evidence="3">
    <location>
        <begin position="51"/>
        <end position="60"/>
    </location>
</feature>
<comment type="similarity">
    <text evidence="2">Belongs to the TacA antitoxin family.</text>
</comment>
<dbReference type="Gene3D" id="1.10.1220.10">
    <property type="entry name" value="Met repressor-like"/>
    <property type="match status" value="1"/>
</dbReference>
<accession>A0A235EV61</accession>
<dbReference type="SUPFAM" id="SSF47598">
    <property type="entry name" value="Ribbon-helix-helix"/>
    <property type="match status" value="1"/>
</dbReference>
<dbReference type="GO" id="GO:0006355">
    <property type="term" value="P:regulation of DNA-templated transcription"/>
    <property type="evidence" value="ECO:0007669"/>
    <property type="project" value="InterPro"/>
</dbReference>
<dbReference type="OrthoDB" id="9133534at2"/>
<proteinExistence type="inferred from homology"/>
<name>A0A235EV61_9RHOO</name>
<comment type="caution">
    <text evidence="4">The sequence shown here is derived from an EMBL/GenBank/DDBJ whole genome shotgun (WGS) entry which is preliminary data.</text>
</comment>
<dbReference type="EMBL" id="NOIH01000024">
    <property type="protein sequence ID" value="OYD52936.1"/>
    <property type="molecule type" value="Genomic_DNA"/>
</dbReference>